<evidence type="ECO:0000256" key="1">
    <source>
        <dbReference type="SAM" id="SignalP"/>
    </source>
</evidence>
<gene>
    <name evidence="3" type="primary">fosA</name>
    <name evidence="3" type="ORF">CTTA_0838</name>
</gene>
<reference evidence="3 4" key="1">
    <citation type="journal article" date="2019" name="Microbiol. Resour. Announc.">
        <title>Draft Genome Sequence of Comamonas testosteroni TA441, a Bacterium That Has a Cryptic Phenol Degradation Gene Cluster.</title>
        <authorList>
            <person name="Arai H."/>
            <person name="Ishii M."/>
        </authorList>
    </citation>
    <scope>NUCLEOTIDE SEQUENCE [LARGE SCALE GENOMIC DNA]</scope>
    <source>
        <strain evidence="3 4">TA441</strain>
    </source>
</reference>
<proteinExistence type="predicted"/>
<dbReference type="PROSITE" id="PS51819">
    <property type="entry name" value="VOC"/>
    <property type="match status" value="1"/>
</dbReference>
<dbReference type="AlphaFoldDB" id="A0A5A7M881"/>
<dbReference type="SUPFAM" id="SSF54593">
    <property type="entry name" value="Glyoxalase/Bleomycin resistance protein/Dihydroxybiphenyl dioxygenase"/>
    <property type="match status" value="1"/>
</dbReference>
<keyword evidence="1" id="KW-0732">Signal</keyword>
<dbReference type="Proteomes" id="UP000323105">
    <property type="component" value="Unassembled WGS sequence"/>
</dbReference>
<sequence>MLLMLLATMLCGLNHLTLAVTDLQRSMDFYVRVLGFLPRAQWDMGAYLELGDLWLCLSSDEQRGQTHASDYTHYAFTLAQRDFAHFVAHARSCGAREWKSNRSEGDSFYFLDPDGHQLEAHVGSLESRLAQCRLRPYAGMRFFD</sequence>
<feature type="domain" description="VOC" evidence="2">
    <location>
        <begin position="12"/>
        <end position="123"/>
    </location>
</feature>
<dbReference type="InterPro" id="IPR004360">
    <property type="entry name" value="Glyas_Fos-R_dOase_dom"/>
</dbReference>
<name>A0A5A7M881_COMTE</name>
<dbReference type="InterPro" id="IPR050383">
    <property type="entry name" value="GlyoxalaseI/FosfomycinResist"/>
</dbReference>
<evidence type="ECO:0000313" key="3">
    <source>
        <dbReference type="EMBL" id="GEQ73833.1"/>
    </source>
</evidence>
<dbReference type="PANTHER" id="PTHR21366">
    <property type="entry name" value="GLYOXALASE FAMILY PROTEIN"/>
    <property type="match status" value="1"/>
</dbReference>
<evidence type="ECO:0000259" key="2">
    <source>
        <dbReference type="PROSITE" id="PS51819"/>
    </source>
</evidence>
<feature type="signal peptide" evidence="1">
    <location>
        <begin position="1"/>
        <end position="19"/>
    </location>
</feature>
<dbReference type="PANTHER" id="PTHR21366:SF14">
    <property type="entry name" value="GLYOXALASE DOMAIN-CONTAINING PROTEIN 5"/>
    <property type="match status" value="1"/>
</dbReference>
<comment type="caution">
    <text evidence="3">The sequence shown here is derived from an EMBL/GenBank/DDBJ whole genome shotgun (WGS) entry which is preliminary data.</text>
</comment>
<accession>A0A5A7M881</accession>
<dbReference type="Gene3D" id="3.10.180.10">
    <property type="entry name" value="2,3-Dihydroxybiphenyl 1,2-Dioxygenase, domain 1"/>
    <property type="match status" value="1"/>
</dbReference>
<organism evidence="3 4">
    <name type="scientific">Comamonas testosteroni</name>
    <name type="common">Pseudomonas testosteroni</name>
    <dbReference type="NCBI Taxonomy" id="285"/>
    <lineage>
        <taxon>Bacteria</taxon>
        <taxon>Pseudomonadati</taxon>
        <taxon>Pseudomonadota</taxon>
        <taxon>Betaproteobacteria</taxon>
        <taxon>Burkholderiales</taxon>
        <taxon>Comamonadaceae</taxon>
        <taxon>Comamonas</taxon>
    </lineage>
</organism>
<evidence type="ECO:0000313" key="4">
    <source>
        <dbReference type="Proteomes" id="UP000323105"/>
    </source>
</evidence>
<dbReference type="InterPro" id="IPR029068">
    <property type="entry name" value="Glyas_Bleomycin-R_OHBP_Dase"/>
</dbReference>
<dbReference type="NCBIfam" id="NF000496">
    <property type="entry name" value="Fos_GSH"/>
    <property type="match status" value="1"/>
</dbReference>
<keyword evidence="3" id="KW-0808">Transferase</keyword>
<dbReference type="EMBL" id="BKBW01000001">
    <property type="protein sequence ID" value="GEQ73833.1"/>
    <property type="molecule type" value="Genomic_DNA"/>
</dbReference>
<feature type="chain" id="PRO_5022862536" evidence="1">
    <location>
        <begin position="20"/>
        <end position="144"/>
    </location>
</feature>
<dbReference type="GO" id="GO:0016740">
    <property type="term" value="F:transferase activity"/>
    <property type="evidence" value="ECO:0007669"/>
    <property type="project" value="UniProtKB-KW"/>
</dbReference>
<protein>
    <submittedName>
        <fullName evidence="3">Glutathione transferase FosA</fullName>
    </submittedName>
</protein>
<dbReference type="Pfam" id="PF00903">
    <property type="entry name" value="Glyoxalase"/>
    <property type="match status" value="1"/>
</dbReference>
<dbReference type="InterPro" id="IPR037523">
    <property type="entry name" value="VOC_core"/>
</dbReference>